<dbReference type="SUPFAM" id="SSF57414">
    <property type="entry name" value="Hairpin loop containing domain-like"/>
    <property type="match status" value="1"/>
</dbReference>
<evidence type="ECO:0008006" key="6">
    <source>
        <dbReference type="Google" id="ProtNLM"/>
    </source>
</evidence>
<feature type="chain" id="PRO_5026855153" description="C-type lectin domain-containing protein" evidence="1">
    <location>
        <begin position="19"/>
        <end position="237"/>
    </location>
</feature>
<dbReference type="Gene3D" id="3.10.100.10">
    <property type="entry name" value="Mannose-Binding Protein A, subunit A"/>
    <property type="match status" value="1"/>
</dbReference>
<reference evidence="4 5" key="1">
    <citation type="submission" date="2020-06" db="EMBL/GenBank/DDBJ databases">
        <authorList>
            <person name="Li R."/>
            <person name="Bekaert M."/>
        </authorList>
    </citation>
    <scope>NUCLEOTIDE SEQUENCE [LARGE SCALE GENOMIC DNA]</scope>
    <source>
        <strain evidence="5">wild</strain>
    </source>
</reference>
<feature type="signal peptide" evidence="1">
    <location>
        <begin position="1"/>
        <end position="18"/>
    </location>
</feature>
<dbReference type="SUPFAM" id="SSF56436">
    <property type="entry name" value="C-type lectin-like"/>
    <property type="match status" value="1"/>
</dbReference>
<feature type="domain" description="Apple" evidence="3">
    <location>
        <begin position="16"/>
        <end position="99"/>
    </location>
</feature>
<gene>
    <name evidence="4" type="ORF">MCOR_21047</name>
</gene>
<evidence type="ECO:0000313" key="5">
    <source>
        <dbReference type="Proteomes" id="UP000507470"/>
    </source>
</evidence>
<evidence type="ECO:0000259" key="2">
    <source>
        <dbReference type="PROSITE" id="PS50041"/>
    </source>
</evidence>
<feature type="domain" description="C-type lectin" evidence="2">
    <location>
        <begin position="119"/>
        <end position="218"/>
    </location>
</feature>
<proteinExistence type="predicted"/>
<dbReference type="InterPro" id="IPR001304">
    <property type="entry name" value="C-type_lectin-like"/>
</dbReference>
<evidence type="ECO:0000256" key="1">
    <source>
        <dbReference type="SAM" id="SignalP"/>
    </source>
</evidence>
<sequence length="237" mass="27431">MEFYTVFIVILCFSWCSSIEKLFAQNDSKFDGLYGLTDSLEKTKTRSAIECHAKCVFNKDCLSIFYNSKMKECVLHRDSYTYIAPPKNGDGWKFYLTKDGSHRCPSNNGFMLNRKLDLCFNLNTPMTINYPIIKTFCQNMGAELVRIDSAEKQQFIEFITANDNTERICIQGTNTYTPGIWTFDDGTLMTYFNWDKNNGQPEEDEGNVEMYTGYKWHDVTDVKSDPCLPICERTFSL</sequence>
<dbReference type="OrthoDB" id="6057787at2759"/>
<dbReference type="InterPro" id="IPR016187">
    <property type="entry name" value="CTDL_fold"/>
</dbReference>
<evidence type="ECO:0000313" key="4">
    <source>
        <dbReference type="EMBL" id="CAC5385506.1"/>
    </source>
</evidence>
<dbReference type="PROSITE" id="PS50948">
    <property type="entry name" value="PAN"/>
    <property type="match status" value="1"/>
</dbReference>
<keyword evidence="5" id="KW-1185">Reference proteome</keyword>
<dbReference type="EMBL" id="CACVKT020003726">
    <property type="protein sequence ID" value="CAC5385506.1"/>
    <property type="molecule type" value="Genomic_DNA"/>
</dbReference>
<dbReference type="InterPro" id="IPR003609">
    <property type="entry name" value="Pan_app"/>
</dbReference>
<dbReference type="Pfam" id="PF00059">
    <property type="entry name" value="Lectin_C"/>
    <property type="match status" value="1"/>
</dbReference>
<keyword evidence="1" id="KW-0732">Signal</keyword>
<dbReference type="PROSITE" id="PS50041">
    <property type="entry name" value="C_TYPE_LECTIN_2"/>
    <property type="match status" value="1"/>
</dbReference>
<name>A0A6J8BPH1_MYTCO</name>
<dbReference type="CDD" id="cd00037">
    <property type="entry name" value="CLECT"/>
    <property type="match status" value="1"/>
</dbReference>
<dbReference type="AlphaFoldDB" id="A0A6J8BPH1"/>
<accession>A0A6J8BPH1</accession>
<dbReference type="Proteomes" id="UP000507470">
    <property type="component" value="Unassembled WGS sequence"/>
</dbReference>
<evidence type="ECO:0000259" key="3">
    <source>
        <dbReference type="PROSITE" id="PS50948"/>
    </source>
</evidence>
<dbReference type="SMART" id="SM00034">
    <property type="entry name" value="CLECT"/>
    <property type="match status" value="1"/>
</dbReference>
<dbReference type="Gene3D" id="3.50.4.10">
    <property type="entry name" value="Hepatocyte Growth Factor"/>
    <property type="match status" value="1"/>
</dbReference>
<dbReference type="Pfam" id="PF00024">
    <property type="entry name" value="PAN_1"/>
    <property type="match status" value="1"/>
</dbReference>
<protein>
    <recommendedName>
        <fullName evidence="6">C-type lectin domain-containing protein</fullName>
    </recommendedName>
</protein>
<organism evidence="4 5">
    <name type="scientific">Mytilus coruscus</name>
    <name type="common">Sea mussel</name>
    <dbReference type="NCBI Taxonomy" id="42192"/>
    <lineage>
        <taxon>Eukaryota</taxon>
        <taxon>Metazoa</taxon>
        <taxon>Spiralia</taxon>
        <taxon>Lophotrochozoa</taxon>
        <taxon>Mollusca</taxon>
        <taxon>Bivalvia</taxon>
        <taxon>Autobranchia</taxon>
        <taxon>Pteriomorphia</taxon>
        <taxon>Mytilida</taxon>
        <taxon>Mytiloidea</taxon>
        <taxon>Mytilidae</taxon>
        <taxon>Mytilinae</taxon>
        <taxon>Mytilus</taxon>
    </lineage>
</organism>
<dbReference type="InterPro" id="IPR016186">
    <property type="entry name" value="C-type_lectin-like/link_sf"/>
</dbReference>